<dbReference type="Proteomes" id="UP000824469">
    <property type="component" value="Unassembled WGS sequence"/>
</dbReference>
<comment type="caution">
    <text evidence="1">The sequence shown here is derived from an EMBL/GenBank/DDBJ whole genome shotgun (WGS) entry which is preliminary data.</text>
</comment>
<dbReference type="EMBL" id="JAHRHJ020003813">
    <property type="protein sequence ID" value="KAH9290933.1"/>
    <property type="molecule type" value="Genomic_DNA"/>
</dbReference>
<protein>
    <submittedName>
        <fullName evidence="1">Uncharacterized protein</fullName>
    </submittedName>
</protein>
<feature type="non-terminal residue" evidence="1">
    <location>
        <position position="71"/>
    </location>
</feature>
<proteinExistence type="predicted"/>
<dbReference type="AlphaFoldDB" id="A0AA38F660"/>
<feature type="non-terminal residue" evidence="1">
    <location>
        <position position="1"/>
    </location>
</feature>
<name>A0AA38F660_TAXCH</name>
<evidence type="ECO:0000313" key="2">
    <source>
        <dbReference type="Proteomes" id="UP000824469"/>
    </source>
</evidence>
<gene>
    <name evidence="1" type="ORF">KI387_035050</name>
</gene>
<accession>A0AA38F660</accession>
<keyword evidence="2" id="KW-1185">Reference proteome</keyword>
<reference evidence="1 2" key="1">
    <citation type="journal article" date="2021" name="Nat. Plants">
        <title>The Taxus genome provides insights into paclitaxel biosynthesis.</title>
        <authorList>
            <person name="Xiong X."/>
            <person name="Gou J."/>
            <person name="Liao Q."/>
            <person name="Li Y."/>
            <person name="Zhou Q."/>
            <person name="Bi G."/>
            <person name="Li C."/>
            <person name="Du R."/>
            <person name="Wang X."/>
            <person name="Sun T."/>
            <person name="Guo L."/>
            <person name="Liang H."/>
            <person name="Lu P."/>
            <person name="Wu Y."/>
            <person name="Zhang Z."/>
            <person name="Ro D.K."/>
            <person name="Shang Y."/>
            <person name="Huang S."/>
            <person name="Yan J."/>
        </authorList>
    </citation>
    <scope>NUCLEOTIDE SEQUENCE [LARGE SCALE GENOMIC DNA]</scope>
    <source>
        <strain evidence="1">Ta-2019</strain>
    </source>
</reference>
<sequence>DILSSRVARRVTSGQGSRQVAHLGAHQTACQVACLGAHRSARLEPARELVGQLAWELALSSFRSSLVSSPR</sequence>
<organism evidence="1 2">
    <name type="scientific">Taxus chinensis</name>
    <name type="common">Chinese yew</name>
    <name type="synonym">Taxus wallichiana var. chinensis</name>
    <dbReference type="NCBI Taxonomy" id="29808"/>
    <lineage>
        <taxon>Eukaryota</taxon>
        <taxon>Viridiplantae</taxon>
        <taxon>Streptophyta</taxon>
        <taxon>Embryophyta</taxon>
        <taxon>Tracheophyta</taxon>
        <taxon>Spermatophyta</taxon>
        <taxon>Pinopsida</taxon>
        <taxon>Pinidae</taxon>
        <taxon>Conifers II</taxon>
        <taxon>Cupressales</taxon>
        <taxon>Taxaceae</taxon>
        <taxon>Taxus</taxon>
    </lineage>
</organism>
<evidence type="ECO:0000313" key="1">
    <source>
        <dbReference type="EMBL" id="KAH9290933.1"/>
    </source>
</evidence>